<dbReference type="PROSITE" id="PS51257">
    <property type="entry name" value="PROKAR_LIPOPROTEIN"/>
    <property type="match status" value="1"/>
</dbReference>
<keyword evidence="4" id="KW-0472">Membrane</keyword>
<dbReference type="InterPro" id="IPR011990">
    <property type="entry name" value="TPR-like_helical_dom_sf"/>
</dbReference>
<dbReference type="EMBL" id="JBEXAC010000002">
    <property type="protein sequence ID" value="MET7000255.1"/>
    <property type="molecule type" value="Genomic_DNA"/>
</dbReference>
<dbReference type="Pfam" id="PF14322">
    <property type="entry name" value="SusD-like_3"/>
    <property type="match status" value="1"/>
</dbReference>
<name>A0ABV2TC95_9BACT</name>
<sequence>MRLLKQIKIGILAGICMISYSCSKILDQEIIQNPVSINAWENPADAEKEVAAAYDLLRTAVSNDYLLFKAGDIRAYDYLNGSFGSLWAYYNDKSLLLYSSAMSDWSNFYKVISQCNLILEKIEGIDQSKWSGNLKDRYAGETHFIRAFSYFLMIRLWGDVPLQLQAFNTEFISGEKVEKVATVIFEDLQYAAEHLQWEYSVAERGIRATKGAALTITAHAKAWFKDYAACEAACAKVINEGPYKLVQDTAKFMSIFIGKSEEGIFELNYSFAEKELDPLGSIGKITLPDPYYRNNYGYMLACPPEGVKAALFPEGKPDRRKDYWFVASTWNTTNTSLGKYRTLAAGQDTASGKINESNIIITRLADVVLLHAEALAALGRNADAVVEVNKVRKRAAAPLYNGNGSIKDTILAERRIELTGEGHRFFDLVRTGQLPKFQPNISAADFQKGAWLLPIKPEIVANSNGTIVQNEFWK</sequence>
<evidence type="ECO:0000259" key="7">
    <source>
        <dbReference type="Pfam" id="PF14322"/>
    </source>
</evidence>
<evidence type="ECO:0000256" key="5">
    <source>
        <dbReference type="ARBA" id="ARBA00023237"/>
    </source>
</evidence>
<protein>
    <submittedName>
        <fullName evidence="8">RagB/SusD family nutrient uptake outer membrane protein</fullName>
    </submittedName>
</protein>
<dbReference type="RefSeq" id="WP_354662815.1">
    <property type="nucleotide sequence ID" value="NZ_JBEXAC010000002.1"/>
</dbReference>
<evidence type="ECO:0000256" key="4">
    <source>
        <dbReference type="ARBA" id="ARBA00023136"/>
    </source>
</evidence>
<keyword evidence="9" id="KW-1185">Reference proteome</keyword>
<keyword evidence="5" id="KW-0998">Cell outer membrane</keyword>
<accession>A0ABV2TC95</accession>
<dbReference type="Pfam" id="PF07980">
    <property type="entry name" value="SusD_RagB"/>
    <property type="match status" value="1"/>
</dbReference>
<feature type="domain" description="SusD-like N-terminal" evidence="7">
    <location>
        <begin position="98"/>
        <end position="217"/>
    </location>
</feature>
<evidence type="ECO:0000313" key="8">
    <source>
        <dbReference type="EMBL" id="MET7000255.1"/>
    </source>
</evidence>
<dbReference type="CDD" id="cd08977">
    <property type="entry name" value="SusD"/>
    <property type="match status" value="1"/>
</dbReference>
<dbReference type="SUPFAM" id="SSF48452">
    <property type="entry name" value="TPR-like"/>
    <property type="match status" value="1"/>
</dbReference>
<proteinExistence type="inferred from homology"/>
<reference evidence="8 9" key="1">
    <citation type="submission" date="2024-06" db="EMBL/GenBank/DDBJ databases">
        <title>Chitinophaga defluvii sp. nov., isolated from municipal sewage.</title>
        <authorList>
            <person name="Zhang L."/>
        </authorList>
    </citation>
    <scope>NUCLEOTIDE SEQUENCE [LARGE SCALE GENOMIC DNA]</scope>
    <source>
        <strain evidence="8 9">H8</strain>
    </source>
</reference>
<dbReference type="InterPro" id="IPR033985">
    <property type="entry name" value="SusD-like_N"/>
</dbReference>
<evidence type="ECO:0000256" key="1">
    <source>
        <dbReference type="ARBA" id="ARBA00004442"/>
    </source>
</evidence>
<dbReference type="Gene3D" id="1.25.40.390">
    <property type="match status" value="1"/>
</dbReference>
<feature type="domain" description="RagB/SusD" evidence="6">
    <location>
        <begin position="329"/>
        <end position="441"/>
    </location>
</feature>
<dbReference type="InterPro" id="IPR012944">
    <property type="entry name" value="SusD_RagB_dom"/>
</dbReference>
<comment type="subcellular location">
    <subcellularLocation>
        <location evidence="1">Cell outer membrane</location>
    </subcellularLocation>
</comment>
<comment type="similarity">
    <text evidence="2">Belongs to the SusD family.</text>
</comment>
<comment type="caution">
    <text evidence="8">The sequence shown here is derived from an EMBL/GenBank/DDBJ whole genome shotgun (WGS) entry which is preliminary data.</text>
</comment>
<keyword evidence="3" id="KW-0732">Signal</keyword>
<evidence type="ECO:0000256" key="2">
    <source>
        <dbReference type="ARBA" id="ARBA00006275"/>
    </source>
</evidence>
<organism evidence="8 9">
    <name type="scientific">Chitinophaga defluvii</name>
    <dbReference type="NCBI Taxonomy" id="3163343"/>
    <lineage>
        <taxon>Bacteria</taxon>
        <taxon>Pseudomonadati</taxon>
        <taxon>Bacteroidota</taxon>
        <taxon>Chitinophagia</taxon>
        <taxon>Chitinophagales</taxon>
        <taxon>Chitinophagaceae</taxon>
        <taxon>Chitinophaga</taxon>
    </lineage>
</organism>
<gene>
    <name evidence="8" type="ORF">ABR189_22880</name>
</gene>
<evidence type="ECO:0000259" key="6">
    <source>
        <dbReference type="Pfam" id="PF07980"/>
    </source>
</evidence>
<evidence type="ECO:0000256" key="3">
    <source>
        <dbReference type="ARBA" id="ARBA00022729"/>
    </source>
</evidence>
<evidence type="ECO:0000313" key="9">
    <source>
        <dbReference type="Proteomes" id="UP001549749"/>
    </source>
</evidence>
<dbReference type="Proteomes" id="UP001549749">
    <property type="component" value="Unassembled WGS sequence"/>
</dbReference>